<keyword evidence="2" id="KW-1185">Reference proteome</keyword>
<proteinExistence type="predicted"/>
<evidence type="ECO:0000313" key="2">
    <source>
        <dbReference type="Proteomes" id="UP001201449"/>
    </source>
</evidence>
<sequence length="564" mass="65511">MSKIIWIYSRIEFQNRTKDKLNEICSFLTPDNLVPNPHKIHLNGKCAYGILNPKNNISFKNDSVSLGVFFGNCENWSSPGTEVPDGNFALFRSNENMSEIITDVSASRTIWYYFNDEVFIASTSQFAITKYIDSFVINRLVIPWMLTTGTLGPGNSWDERIKKMPPNSLLTLNHSNWSIELFTEQIPFGNPKSKEIGQEELNEKIFESFRSIDLGGVNWTLPLSGGYDSRGILFYLKSTIDEKIKTITWGLPDSIEDRTSDAYIAKRLTDLLDVSNNFVKTDFSQETFQIIFERFVKNGEGRIDHISGYLDGFKIWNDLHEGGIDLIIRGDENFGWHSAATEKDVLSTLGISYYNEYPFLKEHLERYSFIQELPQSLKKRSEETIPQWRDRLYHQYRLQNLISCLGELKCSYVEQIVPLLTKNILKATYLMPDENRTNKIVWRKIVEGFEPRIEFASSAAIANTENIFHSEKVVSFLKAYLSSHKNNEMFDEGFMNEIIRNVRHNEKTLTHIQKLTFKKFIKKFIPDKVYSKIKNEFQIKRDIDPNVLAFRVCIIIFINELLRN</sequence>
<dbReference type="Proteomes" id="UP001201449">
    <property type="component" value="Unassembled WGS sequence"/>
</dbReference>
<evidence type="ECO:0000313" key="1">
    <source>
        <dbReference type="EMBL" id="MCF1750128.1"/>
    </source>
</evidence>
<protein>
    <recommendedName>
        <fullName evidence="3">Asparagine synthase (Glutamine-hydrolysing)</fullName>
    </recommendedName>
</protein>
<dbReference type="EMBL" id="JAKEVZ010000002">
    <property type="protein sequence ID" value="MCF1750128.1"/>
    <property type="molecule type" value="Genomic_DNA"/>
</dbReference>
<dbReference type="SUPFAM" id="SSF52402">
    <property type="entry name" value="Adenine nucleotide alpha hydrolases-like"/>
    <property type="match status" value="1"/>
</dbReference>
<evidence type="ECO:0008006" key="3">
    <source>
        <dbReference type="Google" id="ProtNLM"/>
    </source>
</evidence>
<accession>A0ABS9BT80</accession>
<comment type="caution">
    <text evidence="1">The sequence shown here is derived from an EMBL/GenBank/DDBJ whole genome shotgun (WGS) entry which is preliminary data.</text>
</comment>
<dbReference type="RefSeq" id="WP_234860254.1">
    <property type="nucleotide sequence ID" value="NZ_JAKEVZ010000002.1"/>
</dbReference>
<gene>
    <name evidence="1" type="ORF">L0U89_03525</name>
</gene>
<dbReference type="Gene3D" id="3.40.50.620">
    <property type="entry name" value="HUPs"/>
    <property type="match status" value="1"/>
</dbReference>
<name>A0ABS9BT80_9BACT</name>
<dbReference type="InterPro" id="IPR014729">
    <property type="entry name" value="Rossmann-like_a/b/a_fold"/>
</dbReference>
<organism evidence="1 2">
    <name type="scientific">Mariniradius sediminis</name>
    <dbReference type="NCBI Taxonomy" id="2909237"/>
    <lineage>
        <taxon>Bacteria</taxon>
        <taxon>Pseudomonadati</taxon>
        <taxon>Bacteroidota</taxon>
        <taxon>Cytophagia</taxon>
        <taxon>Cytophagales</taxon>
        <taxon>Cyclobacteriaceae</taxon>
        <taxon>Mariniradius</taxon>
    </lineage>
</organism>
<reference evidence="1 2" key="1">
    <citation type="submission" date="2022-01" db="EMBL/GenBank/DDBJ databases">
        <title>Mariniradius saccharolyticus sp. nov., isolated from sediment of a river.</title>
        <authorList>
            <person name="Liu H."/>
        </authorList>
    </citation>
    <scope>NUCLEOTIDE SEQUENCE [LARGE SCALE GENOMIC DNA]</scope>
    <source>
        <strain evidence="1 2">RY-2</strain>
    </source>
</reference>